<proteinExistence type="predicted"/>
<dbReference type="OrthoDB" id="5346654at2"/>
<keyword evidence="3" id="KW-1185">Reference proteome</keyword>
<dbReference type="RefSeq" id="WP_013135267.1">
    <property type="nucleotide sequence ID" value="NC_014166.1"/>
</dbReference>
<dbReference type="Proteomes" id="UP000000939">
    <property type="component" value="Chromosome"/>
</dbReference>
<evidence type="ECO:0000313" key="3">
    <source>
        <dbReference type="Proteomes" id="UP000000939"/>
    </source>
</evidence>
<name>D5V5V5_ARCNC</name>
<dbReference type="HOGENOM" id="CLU_190429_0_0_7"/>
<dbReference type="AlphaFoldDB" id="D5V5V5"/>
<sequence>MDYIKDLENLLKTDVLVEVNENIKELETNLEKKKNSKELKDELKYMKEVKKYFDDVLLDIENETITQEQASDILEGLEDMRTDNQEI</sequence>
<feature type="coiled-coil region" evidence="1">
    <location>
        <begin position="16"/>
        <end position="43"/>
    </location>
</feature>
<accession>D5V5V5</accession>
<dbReference type="STRING" id="572480.Arnit_1465"/>
<gene>
    <name evidence="2" type="ordered locus">Arnit_1465</name>
</gene>
<evidence type="ECO:0000313" key="2">
    <source>
        <dbReference type="EMBL" id="ADG93122.1"/>
    </source>
</evidence>
<dbReference type="KEGG" id="ant:Arnit_1465"/>
<protein>
    <submittedName>
        <fullName evidence="2">Uncharacterized protein</fullName>
    </submittedName>
</protein>
<dbReference type="EMBL" id="CP001999">
    <property type="protein sequence ID" value="ADG93122.1"/>
    <property type="molecule type" value="Genomic_DNA"/>
</dbReference>
<organism evidence="2 3">
    <name type="scientific">Arcobacter nitrofigilis (strain ATCC 33309 / DSM 7299 / CCUG 15893 / LMG 7604 / NCTC 12251 / CI)</name>
    <name type="common">Campylobacter nitrofigilis</name>
    <dbReference type="NCBI Taxonomy" id="572480"/>
    <lineage>
        <taxon>Bacteria</taxon>
        <taxon>Pseudomonadati</taxon>
        <taxon>Campylobacterota</taxon>
        <taxon>Epsilonproteobacteria</taxon>
        <taxon>Campylobacterales</taxon>
        <taxon>Arcobacteraceae</taxon>
        <taxon>Arcobacter</taxon>
    </lineage>
</organism>
<evidence type="ECO:0000256" key="1">
    <source>
        <dbReference type="SAM" id="Coils"/>
    </source>
</evidence>
<keyword evidence="1" id="KW-0175">Coiled coil</keyword>
<reference evidence="2 3" key="1">
    <citation type="journal article" date="2010" name="Stand. Genomic Sci.">
        <title>Complete genome sequence of Arcobacter nitrofigilis type strain (CI).</title>
        <authorList>
            <person name="Pati A."/>
            <person name="Gronow S."/>
            <person name="Lapidus A."/>
            <person name="Copeland A."/>
            <person name="Glavina Del Rio T."/>
            <person name="Nolan M."/>
            <person name="Lucas S."/>
            <person name="Tice H."/>
            <person name="Cheng J.F."/>
            <person name="Han C."/>
            <person name="Chertkov O."/>
            <person name="Bruce D."/>
            <person name="Tapia R."/>
            <person name="Goodwin L."/>
            <person name="Pitluck S."/>
            <person name="Liolios K."/>
            <person name="Ivanova N."/>
            <person name="Mavromatis K."/>
            <person name="Chen A."/>
            <person name="Palaniappan K."/>
            <person name="Land M."/>
            <person name="Hauser L."/>
            <person name="Chang Y.J."/>
            <person name="Jeffries C.D."/>
            <person name="Detter J.C."/>
            <person name="Rohde M."/>
            <person name="Goker M."/>
            <person name="Bristow J."/>
            <person name="Eisen J.A."/>
            <person name="Markowitz V."/>
            <person name="Hugenholtz P."/>
            <person name="Klenk H.P."/>
            <person name="Kyrpides N.C."/>
        </authorList>
    </citation>
    <scope>NUCLEOTIDE SEQUENCE [LARGE SCALE GENOMIC DNA]</scope>
    <source>
        <strain evidence="3">ATCC 33309 / DSM 7299 / CCUG 15893 / LMG 7604 / NCTC 12251 / CI</strain>
    </source>
</reference>